<dbReference type="EMBL" id="MT740307">
    <property type="protein sequence ID" value="QNR53925.1"/>
    <property type="molecule type" value="Genomic_DNA"/>
</dbReference>
<gene>
    <name evidence="1" type="ORF">phiK7A1_137</name>
</gene>
<name>A0A7H0XFY5_9CAUD</name>
<dbReference type="Proteomes" id="UP000516415">
    <property type="component" value="Segment"/>
</dbReference>
<organism evidence="1 2">
    <name type="scientific">Pseudomonas phage phiK7A1</name>
    <dbReference type="NCBI Taxonomy" id="2759194"/>
    <lineage>
        <taxon>Viruses</taxon>
        <taxon>Duplodnaviria</taxon>
        <taxon>Heunggongvirae</taxon>
        <taxon>Uroviricota</taxon>
        <taxon>Caudoviricetes</taxon>
        <taxon>Vandenendeviridae</taxon>
        <taxon>Gorskivirinae</taxon>
        <taxon>Torinovirus</taxon>
        <taxon>Torinovirus K7A1</taxon>
    </lineage>
</organism>
<sequence length="64" mass="7315">MSYYATERLKTILDRIQELHTEARTISLDYDIPFSLELKTANGYTVDNYFNPSDASTGWNSSSC</sequence>
<proteinExistence type="predicted"/>
<reference evidence="1 2" key="1">
    <citation type="submission" date="2020-07" db="EMBL/GenBank/DDBJ databases">
        <authorList>
            <person name="Martino G."/>
            <person name="Holtappels D."/>
            <person name="Wagemans J."/>
            <person name="Lavigne R."/>
            <person name="Turina M."/>
            <person name="Ciuffo M."/>
        </authorList>
    </citation>
    <scope>NUCLEOTIDE SEQUENCE [LARGE SCALE GENOMIC DNA]</scope>
</reference>
<accession>A0A7H0XFY5</accession>
<keyword evidence="2" id="KW-1185">Reference proteome</keyword>
<evidence type="ECO:0000313" key="1">
    <source>
        <dbReference type="EMBL" id="QNR53925.1"/>
    </source>
</evidence>
<protein>
    <submittedName>
        <fullName evidence="1">Uncharacterized protein</fullName>
    </submittedName>
</protein>
<evidence type="ECO:0000313" key="2">
    <source>
        <dbReference type="Proteomes" id="UP000516415"/>
    </source>
</evidence>